<name>A0A0E9Q3N1_ANGAN</name>
<reference evidence="1" key="2">
    <citation type="journal article" date="2015" name="Fish Shellfish Immunol.">
        <title>Early steps in the European eel (Anguilla anguilla)-Vibrio vulnificus interaction in the gills: Role of the RtxA13 toxin.</title>
        <authorList>
            <person name="Callol A."/>
            <person name="Pajuelo D."/>
            <person name="Ebbesson L."/>
            <person name="Teles M."/>
            <person name="MacKenzie S."/>
            <person name="Amaro C."/>
        </authorList>
    </citation>
    <scope>NUCLEOTIDE SEQUENCE</scope>
</reference>
<reference evidence="1" key="1">
    <citation type="submission" date="2014-11" db="EMBL/GenBank/DDBJ databases">
        <authorList>
            <person name="Amaro Gonzalez C."/>
        </authorList>
    </citation>
    <scope>NUCLEOTIDE SEQUENCE</scope>
</reference>
<organism evidence="1">
    <name type="scientific">Anguilla anguilla</name>
    <name type="common">European freshwater eel</name>
    <name type="synonym">Muraena anguilla</name>
    <dbReference type="NCBI Taxonomy" id="7936"/>
    <lineage>
        <taxon>Eukaryota</taxon>
        <taxon>Metazoa</taxon>
        <taxon>Chordata</taxon>
        <taxon>Craniata</taxon>
        <taxon>Vertebrata</taxon>
        <taxon>Euteleostomi</taxon>
        <taxon>Actinopterygii</taxon>
        <taxon>Neopterygii</taxon>
        <taxon>Teleostei</taxon>
        <taxon>Anguilliformes</taxon>
        <taxon>Anguillidae</taxon>
        <taxon>Anguilla</taxon>
    </lineage>
</organism>
<dbReference type="AlphaFoldDB" id="A0A0E9Q3N1"/>
<protein>
    <submittedName>
        <fullName evidence="1">Uncharacterized protein</fullName>
    </submittedName>
</protein>
<dbReference type="EMBL" id="GBXM01097248">
    <property type="protein sequence ID" value="JAH11329.1"/>
    <property type="molecule type" value="Transcribed_RNA"/>
</dbReference>
<sequence length="47" mass="5684">MKAGLKALCNRFYQQPDFYTTKILMCPYSHLHHKPVIMSWFFMASDW</sequence>
<evidence type="ECO:0000313" key="1">
    <source>
        <dbReference type="EMBL" id="JAH11329.1"/>
    </source>
</evidence>
<proteinExistence type="predicted"/>
<accession>A0A0E9Q3N1</accession>